<organism evidence="7 8">
    <name type="scientific">Clarias magur</name>
    <name type="common">Asian catfish</name>
    <name type="synonym">Macropteronotus magur</name>
    <dbReference type="NCBI Taxonomy" id="1594786"/>
    <lineage>
        <taxon>Eukaryota</taxon>
        <taxon>Metazoa</taxon>
        <taxon>Chordata</taxon>
        <taxon>Craniata</taxon>
        <taxon>Vertebrata</taxon>
        <taxon>Euteleostomi</taxon>
        <taxon>Actinopterygii</taxon>
        <taxon>Neopterygii</taxon>
        <taxon>Teleostei</taxon>
        <taxon>Ostariophysi</taxon>
        <taxon>Siluriformes</taxon>
        <taxon>Clariidae</taxon>
        <taxon>Clarias</taxon>
    </lineage>
</organism>
<name>A0A8J4UN53_CLAMG</name>
<gene>
    <name evidence="7" type="primary">cj057</name>
    <name evidence="7" type="ORF">DAT39_008165</name>
</gene>
<evidence type="ECO:0000256" key="5">
    <source>
        <dbReference type="ARBA" id="ARBA00034834"/>
    </source>
</evidence>
<evidence type="ECO:0000313" key="8">
    <source>
        <dbReference type="Proteomes" id="UP000727407"/>
    </source>
</evidence>
<keyword evidence="8" id="KW-1185">Reference proteome</keyword>
<comment type="caution">
    <text evidence="7">The sequence shown here is derived from an EMBL/GenBank/DDBJ whole genome shotgun (WGS) entry which is preliminary data.</text>
</comment>
<keyword evidence="2 6" id="KW-0812">Transmembrane</keyword>
<keyword evidence="3 6" id="KW-1133">Transmembrane helix</keyword>
<evidence type="ECO:0000256" key="2">
    <source>
        <dbReference type="ARBA" id="ARBA00022692"/>
    </source>
</evidence>
<feature type="non-terminal residue" evidence="7">
    <location>
        <position position="54"/>
    </location>
</feature>
<dbReference type="InterPro" id="IPR028110">
    <property type="entry name" value="TMEM254"/>
</dbReference>
<keyword evidence="4 6" id="KW-0472">Membrane</keyword>
<feature type="transmembrane region" description="Helical" evidence="6">
    <location>
        <begin position="30"/>
        <end position="51"/>
    </location>
</feature>
<dbReference type="OrthoDB" id="9984821at2759"/>
<proteinExistence type="predicted"/>
<comment type="subcellular location">
    <subcellularLocation>
        <location evidence="1">Membrane</location>
        <topology evidence="1">Multi-pass membrane protein</topology>
    </subcellularLocation>
</comment>
<dbReference type="PANTHER" id="PTHR34104:SF3">
    <property type="entry name" value="TRANSMEMBRANE PROTEIN 254"/>
    <property type="match status" value="1"/>
</dbReference>
<dbReference type="EMBL" id="QNUK01000097">
    <property type="protein sequence ID" value="KAF5902127.1"/>
    <property type="molecule type" value="Genomic_DNA"/>
</dbReference>
<feature type="non-terminal residue" evidence="7">
    <location>
        <position position="1"/>
    </location>
</feature>
<evidence type="ECO:0000256" key="6">
    <source>
        <dbReference type="SAM" id="Phobius"/>
    </source>
</evidence>
<dbReference type="PANTHER" id="PTHR34104">
    <property type="entry name" value="TRANSMEMBRANE PROTEIN 254"/>
    <property type="match status" value="1"/>
</dbReference>
<evidence type="ECO:0000256" key="1">
    <source>
        <dbReference type="ARBA" id="ARBA00004141"/>
    </source>
</evidence>
<evidence type="ECO:0000256" key="3">
    <source>
        <dbReference type="ARBA" id="ARBA00022989"/>
    </source>
</evidence>
<protein>
    <recommendedName>
        <fullName evidence="5">Transmembrane protein 254</fullName>
    </recommendedName>
</protein>
<dbReference type="Pfam" id="PF14934">
    <property type="entry name" value="TMEM254"/>
    <property type="match status" value="1"/>
</dbReference>
<sequence length="54" mass="6345">WSVFWPQQIPYDTLGPLGALTKYLVKEYHGFMYTGWWLAWAVHLFEALVALKVC</sequence>
<accession>A0A8J4UN53</accession>
<dbReference type="GO" id="GO:0016020">
    <property type="term" value="C:membrane"/>
    <property type="evidence" value="ECO:0007669"/>
    <property type="project" value="UniProtKB-SubCell"/>
</dbReference>
<reference evidence="7" key="1">
    <citation type="submission" date="2020-07" db="EMBL/GenBank/DDBJ databases">
        <title>Clarias magur genome sequencing, assembly and annotation.</title>
        <authorList>
            <person name="Kushwaha B."/>
            <person name="Kumar R."/>
            <person name="Das P."/>
            <person name="Joshi C.G."/>
            <person name="Kumar D."/>
            <person name="Nagpure N.S."/>
            <person name="Pandey M."/>
            <person name="Agarwal S."/>
            <person name="Srivastava S."/>
            <person name="Singh M."/>
            <person name="Sahoo L."/>
            <person name="Jayasankar P."/>
            <person name="Meher P.K."/>
            <person name="Koringa P.G."/>
            <person name="Iquebal M.A."/>
            <person name="Das S.P."/>
            <person name="Bit A."/>
            <person name="Patnaik S."/>
            <person name="Patel N."/>
            <person name="Shah T.M."/>
            <person name="Hinsu A."/>
            <person name="Jena J.K."/>
        </authorList>
    </citation>
    <scope>NUCLEOTIDE SEQUENCE</scope>
    <source>
        <strain evidence="7">CIFAMagur01</strain>
        <tissue evidence="7">Testis</tissue>
    </source>
</reference>
<evidence type="ECO:0000313" key="7">
    <source>
        <dbReference type="EMBL" id="KAF5902127.1"/>
    </source>
</evidence>
<dbReference type="Proteomes" id="UP000727407">
    <property type="component" value="Unassembled WGS sequence"/>
</dbReference>
<dbReference type="AlphaFoldDB" id="A0A8J4UN53"/>
<evidence type="ECO:0000256" key="4">
    <source>
        <dbReference type="ARBA" id="ARBA00023136"/>
    </source>
</evidence>